<protein>
    <submittedName>
        <fullName evidence="2">Uncharacterized protein</fullName>
    </submittedName>
</protein>
<keyword evidence="1" id="KW-0472">Membrane</keyword>
<feature type="transmembrane region" description="Helical" evidence="1">
    <location>
        <begin position="36"/>
        <end position="62"/>
    </location>
</feature>
<keyword evidence="3" id="KW-1185">Reference proteome</keyword>
<keyword evidence="1" id="KW-1133">Transmembrane helix</keyword>
<accession>B0BUJ9</accession>
<gene>
    <name evidence="2" type="ordered locus">RrIowa_1120</name>
</gene>
<name>B0BUJ9_RICRO</name>
<dbReference type="AlphaFoldDB" id="B0BUJ9"/>
<evidence type="ECO:0000256" key="1">
    <source>
        <dbReference type="SAM" id="Phobius"/>
    </source>
</evidence>
<evidence type="ECO:0000313" key="2">
    <source>
        <dbReference type="EMBL" id="ABY72909.1"/>
    </source>
</evidence>
<dbReference type="KEGG" id="rrj:RrIowa_1120"/>
<organism evidence="2 3">
    <name type="scientific">Rickettsia rickettsii (strain Iowa)</name>
    <dbReference type="NCBI Taxonomy" id="452659"/>
    <lineage>
        <taxon>Bacteria</taxon>
        <taxon>Pseudomonadati</taxon>
        <taxon>Pseudomonadota</taxon>
        <taxon>Alphaproteobacteria</taxon>
        <taxon>Rickettsiales</taxon>
        <taxon>Rickettsiaceae</taxon>
        <taxon>Rickettsieae</taxon>
        <taxon>Rickettsia</taxon>
        <taxon>spotted fever group</taxon>
    </lineage>
</organism>
<reference evidence="2 3" key="2">
    <citation type="journal article" date="2015" name="Infect. Immun.">
        <title>Comparative genome sequencing of Rickettsia rickettsii strains that differ in virulence.</title>
        <authorList>
            <person name="Clark T.R."/>
            <person name="Noriea N.F."/>
            <person name="Bublitz D.C."/>
            <person name="Ellison D.W."/>
            <person name="Martens C."/>
            <person name="Lutter E.I."/>
            <person name="Hackstadt T."/>
        </authorList>
    </citation>
    <scope>NUCLEOTIDE SEQUENCE [LARGE SCALE GENOMIC DNA]</scope>
    <source>
        <strain evidence="2 3">Iowa</strain>
    </source>
</reference>
<keyword evidence="1" id="KW-0812">Transmembrane</keyword>
<reference evidence="2 3" key="1">
    <citation type="journal article" date="2008" name="Infect. Immun.">
        <title>Genomic comparison of virulent Rickettsia rickettsii Sheila Smith and avirulent Rickettsia rickettsii Iowa.</title>
        <authorList>
            <person name="Ellison D.W."/>
            <person name="Clark T.R."/>
            <person name="Sturdevant D.E."/>
            <person name="Virtaneva K."/>
            <person name="Porcella S.F."/>
            <person name="Hackstadt T."/>
        </authorList>
    </citation>
    <scope>NUCLEOTIDE SEQUENCE [LARGE SCALE GENOMIC DNA]</scope>
    <source>
        <strain evidence="2 3">Iowa</strain>
    </source>
</reference>
<sequence length="78" mass="9229">MTGLIITFVICTCLLSLSISNYLLLKTATTFFHLSLWVNVVICNIISYVNYNFEIILFLFYISRFRSFFKRFIIITKL</sequence>
<dbReference type="Proteomes" id="UP000000796">
    <property type="component" value="Chromosome"/>
</dbReference>
<dbReference type="HOGENOM" id="CLU_2619755_0_0_5"/>
<proteinExistence type="predicted"/>
<dbReference type="EMBL" id="CP000766">
    <property type="protein sequence ID" value="ABY72909.1"/>
    <property type="molecule type" value="Genomic_DNA"/>
</dbReference>
<evidence type="ECO:0000313" key="3">
    <source>
        <dbReference type="Proteomes" id="UP000000796"/>
    </source>
</evidence>